<dbReference type="InterPro" id="IPR029071">
    <property type="entry name" value="Ubiquitin-like_domsf"/>
</dbReference>
<gene>
    <name evidence="8" type="ORF">PTSG_03077</name>
</gene>
<keyword evidence="3" id="KW-0472">Membrane</keyword>
<dbReference type="FunCoup" id="F2U466">
    <property type="interactions" value="1784"/>
</dbReference>
<evidence type="ECO:0000256" key="7">
    <source>
        <dbReference type="SAM" id="MobiDB-lite"/>
    </source>
</evidence>
<comment type="subcellular location">
    <subcellularLocation>
        <location evidence="1">Membrane</location>
    </subcellularLocation>
</comment>
<dbReference type="KEGG" id="sre:PTSG_03077"/>
<keyword evidence="9" id="KW-1185">Reference proteome</keyword>
<dbReference type="GO" id="GO:0006914">
    <property type="term" value="P:autophagy"/>
    <property type="evidence" value="ECO:0007669"/>
    <property type="project" value="UniProtKB-KW"/>
</dbReference>
<protein>
    <recommendedName>
        <fullName evidence="6">Autophagy-related protein</fullName>
    </recommendedName>
</protein>
<evidence type="ECO:0000256" key="4">
    <source>
        <dbReference type="ARBA" id="ARBA00023288"/>
    </source>
</evidence>
<dbReference type="InterPro" id="IPR004241">
    <property type="entry name" value="Atg8-like"/>
</dbReference>
<evidence type="ECO:0000256" key="2">
    <source>
        <dbReference type="ARBA" id="ARBA00007293"/>
    </source>
</evidence>
<reference evidence="8" key="1">
    <citation type="submission" date="2009-08" db="EMBL/GenBank/DDBJ databases">
        <title>Annotation of Salpingoeca rosetta.</title>
        <authorList>
            <consortium name="The Broad Institute Genome Sequencing Platform"/>
            <person name="Russ C."/>
            <person name="Cuomo C."/>
            <person name="Burger G."/>
            <person name="Gray M.W."/>
            <person name="Holland P.W.H."/>
            <person name="King N."/>
            <person name="Lang F.B.F."/>
            <person name="Roger A.J."/>
            <person name="Ruiz-Trillo I."/>
            <person name="Young S.K."/>
            <person name="Zeng Q."/>
            <person name="Gargeya S."/>
            <person name="Alvarado L."/>
            <person name="Berlin A."/>
            <person name="Chapman S.B."/>
            <person name="Chen Z."/>
            <person name="Freedman E."/>
            <person name="Gellesch M."/>
            <person name="Goldberg J."/>
            <person name="Griggs A."/>
            <person name="Gujja S."/>
            <person name="Heilman E."/>
            <person name="Heiman D."/>
            <person name="Howarth C."/>
            <person name="Mehta T."/>
            <person name="Neiman D."/>
            <person name="Pearson M."/>
            <person name="Roberts A."/>
            <person name="Saif S."/>
            <person name="Shea T."/>
            <person name="Shenoy N."/>
            <person name="Sisk P."/>
            <person name="Stolte C."/>
            <person name="Sykes S."/>
            <person name="White J."/>
            <person name="Yandava C."/>
            <person name="Haas B."/>
            <person name="Nusbaum C."/>
            <person name="Birren B."/>
        </authorList>
    </citation>
    <scope>NUCLEOTIDE SEQUENCE [LARGE SCALE GENOMIC DNA]</scope>
    <source>
        <strain evidence="8">ATCC 50818</strain>
    </source>
</reference>
<evidence type="ECO:0000256" key="5">
    <source>
        <dbReference type="PIRSR" id="PIRSR604241-50"/>
    </source>
</evidence>
<keyword evidence="4 5" id="KW-0449">Lipoprotein</keyword>
<name>F2U466_SALR5</name>
<dbReference type="GO" id="GO:0016020">
    <property type="term" value="C:membrane"/>
    <property type="evidence" value="ECO:0007669"/>
    <property type="project" value="UniProtKB-SubCell"/>
</dbReference>
<accession>F2U466</accession>
<evidence type="ECO:0000256" key="1">
    <source>
        <dbReference type="ARBA" id="ARBA00004370"/>
    </source>
</evidence>
<dbReference type="EMBL" id="GL832961">
    <property type="protein sequence ID" value="EGD82432.1"/>
    <property type="molecule type" value="Genomic_DNA"/>
</dbReference>
<dbReference type="RefSeq" id="XP_004995668.1">
    <property type="nucleotide sequence ID" value="XM_004995611.1"/>
</dbReference>
<evidence type="ECO:0000313" key="9">
    <source>
        <dbReference type="Proteomes" id="UP000007799"/>
    </source>
</evidence>
<comment type="similarity">
    <text evidence="2 6">Belongs to the ATG8 family.</text>
</comment>
<dbReference type="GeneID" id="16076252"/>
<feature type="lipid moiety-binding region" description="Phosphatidylserine amidated glycine; alternate" evidence="5">
    <location>
        <position position="70"/>
    </location>
</feature>
<dbReference type="AlphaFoldDB" id="F2U466"/>
<dbReference type="InParanoid" id="F2U466"/>
<evidence type="ECO:0000256" key="6">
    <source>
        <dbReference type="RuleBase" id="RU004384"/>
    </source>
</evidence>
<dbReference type="Pfam" id="PF02991">
    <property type="entry name" value="ATG8"/>
    <property type="match status" value="1"/>
</dbReference>
<dbReference type="Gene3D" id="3.10.20.90">
    <property type="entry name" value="Phosphatidylinositol 3-kinase Catalytic Subunit, Chain A, domain 1"/>
    <property type="match status" value="1"/>
</dbReference>
<evidence type="ECO:0000256" key="3">
    <source>
        <dbReference type="ARBA" id="ARBA00023136"/>
    </source>
</evidence>
<feature type="region of interest" description="Disordered" evidence="7">
    <location>
        <begin position="19"/>
        <end position="47"/>
    </location>
</feature>
<keyword evidence="6" id="KW-0072">Autophagy</keyword>
<dbReference type="PANTHER" id="PTHR10969">
    <property type="entry name" value="MICROTUBULE-ASSOCIATED PROTEINS 1A/1B LIGHT CHAIN 3-RELATED"/>
    <property type="match status" value="1"/>
</dbReference>
<proteinExistence type="inferred from homology"/>
<evidence type="ECO:0000313" key="8">
    <source>
        <dbReference type="EMBL" id="EGD82432.1"/>
    </source>
</evidence>
<dbReference type="Proteomes" id="UP000007799">
    <property type="component" value="Unassembled WGS sequence"/>
</dbReference>
<sequence>MASFKEQFTLQQRIEQANRIKQKYSDRIPRPASPRQSSPAVTRTMGEIYKEHQDEDGFLYMIYANDEVYGGCEQQQDK</sequence>
<organism evidence="9">
    <name type="scientific">Salpingoeca rosetta (strain ATCC 50818 / BSB-021)</name>
    <dbReference type="NCBI Taxonomy" id="946362"/>
    <lineage>
        <taxon>Eukaryota</taxon>
        <taxon>Choanoflagellata</taxon>
        <taxon>Craspedida</taxon>
        <taxon>Salpingoecidae</taxon>
        <taxon>Salpingoeca</taxon>
    </lineage>
</organism>
<dbReference type="SUPFAM" id="SSF54236">
    <property type="entry name" value="Ubiquitin-like"/>
    <property type="match status" value="1"/>
</dbReference>
<dbReference type="OrthoDB" id="6738456at2759"/>